<accession>A0ABQ3JP17</accession>
<dbReference type="InterPro" id="IPR011527">
    <property type="entry name" value="ABC1_TM_dom"/>
</dbReference>
<evidence type="ECO:0000313" key="10">
    <source>
        <dbReference type="EMBL" id="GHF42441.1"/>
    </source>
</evidence>
<dbReference type="PROSITE" id="PS50929">
    <property type="entry name" value="ABC_TM1F"/>
    <property type="match status" value="1"/>
</dbReference>
<comment type="caution">
    <text evidence="10">The sequence shown here is derived from an EMBL/GenBank/DDBJ whole genome shotgun (WGS) entry which is preliminary data.</text>
</comment>
<dbReference type="Gene3D" id="1.20.1560.10">
    <property type="entry name" value="ABC transporter type 1, transmembrane domain"/>
    <property type="match status" value="1"/>
</dbReference>
<gene>
    <name evidence="10" type="ORF">GCM10017781_18420</name>
</gene>
<dbReference type="PANTHER" id="PTHR24221:SF590">
    <property type="entry name" value="COMPONENT LINKED WITH THE ASSEMBLY OF CYTOCHROME' TRANSPORT TRANSMEMBRANE ATP-BINDING PROTEIN ABC TRANSPORTER CYDD-RELATED"/>
    <property type="match status" value="1"/>
</dbReference>
<keyword evidence="2 7" id="KW-0812">Transmembrane</keyword>
<evidence type="ECO:0000259" key="9">
    <source>
        <dbReference type="PROSITE" id="PS50929"/>
    </source>
</evidence>
<dbReference type="InterPro" id="IPR039421">
    <property type="entry name" value="Type_1_exporter"/>
</dbReference>
<feature type="transmembrane region" description="Helical" evidence="7">
    <location>
        <begin position="256"/>
        <end position="281"/>
    </location>
</feature>
<evidence type="ECO:0000256" key="6">
    <source>
        <dbReference type="ARBA" id="ARBA00023136"/>
    </source>
</evidence>
<dbReference type="Pfam" id="PF00005">
    <property type="entry name" value="ABC_tran"/>
    <property type="match status" value="1"/>
</dbReference>
<proteinExistence type="predicted"/>
<dbReference type="EMBL" id="BNAJ01000004">
    <property type="protein sequence ID" value="GHF42441.1"/>
    <property type="molecule type" value="Genomic_DNA"/>
</dbReference>
<dbReference type="InterPro" id="IPR036640">
    <property type="entry name" value="ABC1_TM_sf"/>
</dbReference>
<dbReference type="CDD" id="cd18584">
    <property type="entry name" value="ABC_6TM_AarD_CydD"/>
    <property type="match status" value="1"/>
</dbReference>
<evidence type="ECO:0000256" key="2">
    <source>
        <dbReference type="ARBA" id="ARBA00022692"/>
    </source>
</evidence>
<keyword evidence="4" id="KW-0067">ATP-binding</keyword>
<dbReference type="PROSITE" id="PS50893">
    <property type="entry name" value="ABC_TRANSPORTER_2"/>
    <property type="match status" value="1"/>
</dbReference>
<dbReference type="SMART" id="SM00382">
    <property type="entry name" value="AAA"/>
    <property type="match status" value="1"/>
</dbReference>
<dbReference type="InterPro" id="IPR027417">
    <property type="entry name" value="P-loop_NTPase"/>
</dbReference>
<organism evidence="10 11">
    <name type="scientific">Deinococcus metalli</name>
    <dbReference type="NCBI Taxonomy" id="1141878"/>
    <lineage>
        <taxon>Bacteria</taxon>
        <taxon>Thermotogati</taxon>
        <taxon>Deinococcota</taxon>
        <taxon>Deinococci</taxon>
        <taxon>Deinococcales</taxon>
        <taxon>Deinococcaceae</taxon>
        <taxon>Deinococcus</taxon>
    </lineage>
</organism>
<dbReference type="InterPro" id="IPR003593">
    <property type="entry name" value="AAA+_ATPase"/>
</dbReference>
<reference evidence="11" key="1">
    <citation type="journal article" date="2019" name="Int. J. Syst. Evol. Microbiol.">
        <title>The Global Catalogue of Microorganisms (GCM) 10K type strain sequencing project: providing services to taxonomists for standard genome sequencing and annotation.</title>
        <authorList>
            <consortium name="The Broad Institute Genomics Platform"/>
            <consortium name="The Broad Institute Genome Sequencing Center for Infectious Disease"/>
            <person name="Wu L."/>
            <person name="Ma J."/>
        </authorList>
    </citation>
    <scope>NUCLEOTIDE SEQUENCE [LARGE SCALE GENOMIC DNA]</scope>
    <source>
        <strain evidence="11">CGMCC 1.18437</strain>
    </source>
</reference>
<evidence type="ECO:0000256" key="3">
    <source>
        <dbReference type="ARBA" id="ARBA00022741"/>
    </source>
</evidence>
<keyword evidence="6 7" id="KW-0472">Membrane</keyword>
<dbReference type="SUPFAM" id="SSF90123">
    <property type="entry name" value="ABC transporter transmembrane region"/>
    <property type="match status" value="1"/>
</dbReference>
<evidence type="ECO:0000256" key="5">
    <source>
        <dbReference type="ARBA" id="ARBA00022989"/>
    </source>
</evidence>
<protein>
    <recommendedName>
        <fullName evidence="12">ATP-binding cassette domain-containing protein</fullName>
    </recommendedName>
</protein>
<evidence type="ECO:0000256" key="7">
    <source>
        <dbReference type="SAM" id="Phobius"/>
    </source>
</evidence>
<comment type="subcellular location">
    <subcellularLocation>
        <location evidence="1">Cell membrane</location>
        <topology evidence="1">Multi-pass membrane protein</topology>
    </subcellularLocation>
</comment>
<dbReference type="PANTHER" id="PTHR24221">
    <property type="entry name" value="ATP-BINDING CASSETTE SUB-FAMILY B"/>
    <property type="match status" value="1"/>
</dbReference>
<evidence type="ECO:0008006" key="12">
    <source>
        <dbReference type="Google" id="ProtNLM"/>
    </source>
</evidence>
<keyword evidence="3" id="KW-0547">Nucleotide-binding</keyword>
<feature type="domain" description="ABC transporter" evidence="8">
    <location>
        <begin position="350"/>
        <end position="554"/>
    </location>
</feature>
<feature type="transmembrane region" description="Helical" evidence="7">
    <location>
        <begin position="181"/>
        <end position="204"/>
    </location>
</feature>
<dbReference type="SUPFAM" id="SSF52540">
    <property type="entry name" value="P-loop containing nucleoside triphosphate hydrolases"/>
    <property type="match status" value="1"/>
</dbReference>
<feature type="domain" description="ABC transmembrane type-1" evidence="9">
    <location>
        <begin position="39"/>
        <end position="314"/>
    </location>
</feature>
<evidence type="ECO:0000256" key="4">
    <source>
        <dbReference type="ARBA" id="ARBA00022840"/>
    </source>
</evidence>
<keyword evidence="11" id="KW-1185">Reference proteome</keyword>
<evidence type="ECO:0000259" key="8">
    <source>
        <dbReference type="PROSITE" id="PS50893"/>
    </source>
</evidence>
<feature type="transmembrane region" description="Helical" evidence="7">
    <location>
        <begin position="34"/>
        <end position="60"/>
    </location>
</feature>
<dbReference type="InterPro" id="IPR003439">
    <property type="entry name" value="ABC_transporter-like_ATP-bd"/>
</dbReference>
<evidence type="ECO:0000256" key="1">
    <source>
        <dbReference type="ARBA" id="ARBA00004651"/>
    </source>
</evidence>
<dbReference type="Gene3D" id="3.40.50.300">
    <property type="entry name" value="P-loop containing nucleotide triphosphate hydrolases"/>
    <property type="match status" value="1"/>
</dbReference>
<evidence type="ECO:0000313" key="11">
    <source>
        <dbReference type="Proteomes" id="UP000619376"/>
    </source>
</evidence>
<keyword evidence="5 7" id="KW-1133">Transmembrane helix</keyword>
<name>A0ABQ3JP17_9DEIO</name>
<dbReference type="Pfam" id="PF00664">
    <property type="entry name" value="ABC_membrane"/>
    <property type="match status" value="1"/>
</dbReference>
<dbReference type="Proteomes" id="UP000619376">
    <property type="component" value="Unassembled WGS sequence"/>
</dbReference>
<sequence length="558" mass="57934">MGGWPAAHHGHVSRHPALSVRAQVMDVPGLRARLVLTAVWSAVGLGATVGAYVVLARVIAGTLLHGIPGVSVPDAGWPDLGWIAALLGLRAVASAARERLGVRLAARALRTWRGRLTSRALDLGPVALADLHGADLATLDSELGPRLTPYYARYLPGALHAGLAFAVTLGAALWLDPSTALLLLVTGPLALGFLVLVGLATNAASAQQWHAHTRLSARLLTLTRALPTLHAYGAVAPYRAVLSDSALRHREATMRVLRIAFLNGFVLDFAATMATALVAVWIGVRLFAGEAALAPTLAALMLVPEFFGPLRQLGADRHAALDAQPLLAQLGALLARPLAPTGAVRVPPGVPEIRLHAAHARLTTPMAPLSVTVAPGALVALRGPSGSGKTTLLHALHKHVPHDGVIEVGGVPLDALDRTAWQARVAFVPQHPRLMATTLRENLRAAQPDADDAALGRALAAVGLARLPAQLPLGLDTPLGEGGTGLSGGETARVALARALLAGADVILLDEVTAHLDADSEAAVLEVVRRAFAGRSVLMATHRAVPAGWREARLEAGA</sequence>
<feature type="transmembrane region" description="Helical" evidence="7">
    <location>
        <begin position="154"/>
        <end position="175"/>
    </location>
</feature>